<dbReference type="AlphaFoldDB" id="A0AAW1KK86"/>
<keyword evidence="7 12" id="KW-1133">Transmembrane helix</keyword>
<dbReference type="InterPro" id="IPR005282">
    <property type="entry name" value="LC_transporter"/>
</dbReference>
<dbReference type="NCBIfam" id="TIGR00951">
    <property type="entry name" value="2A43"/>
    <property type="match status" value="1"/>
</dbReference>
<feature type="transmembrane region" description="Helical" evidence="12">
    <location>
        <begin position="266"/>
        <end position="284"/>
    </location>
</feature>
<feature type="transmembrane region" description="Helical" evidence="12">
    <location>
        <begin position="296"/>
        <end position="319"/>
    </location>
</feature>
<dbReference type="EMBL" id="JASPKY010000209">
    <property type="protein sequence ID" value="KAK9720581.1"/>
    <property type="molecule type" value="Genomic_DNA"/>
</dbReference>
<evidence type="ECO:0000256" key="13">
    <source>
        <dbReference type="SAM" id="SignalP"/>
    </source>
</evidence>
<evidence type="ECO:0000256" key="10">
    <source>
        <dbReference type="ARBA" id="ARBA00048473"/>
    </source>
</evidence>
<dbReference type="GO" id="GO:0005765">
    <property type="term" value="C:lysosomal membrane"/>
    <property type="evidence" value="ECO:0007669"/>
    <property type="project" value="UniProtKB-SubCell"/>
</dbReference>
<evidence type="ECO:0000313" key="15">
    <source>
        <dbReference type="Proteomes" id="UP001458880"/>
    </source>
</evidence>
<dbReference type="Pfam" id="PF04193">
    <property type="entry name" value="PQ-loop"/>
    <property type="match status" value="2"/>
</dbReference>
<proteinExistence type="inferred from homology"/>
<comment type="catalytic activity">
    <reaction evidence="10">
        <text>L-cystine(out) + H(+)(out) = L-cystine(in) + H(+)(in)</text>
        <dbReference type="Rhea" id="RHEA:66172"/>
        <dbReference type="ChEBI" id="CHEBI:15378"/>
        <dbReference type="ChEBI" id="CHEBI:35491"/>
    </reaction>
    <physiologicalReaction direction="left-to-right" evidence="10">
        <dbReference type="Rhea" id="RHEA:66173"/>
    </physiologicalReaction>
</comment>
<accession>A0AAW1KK86</accession>
<evidence type="ECO:0000256" key="12">
    <source>
        <dbReference type="SAM" id="Phobius"/>
    </source>
</evidence>
<keyword evidence="8 12" id="KW-0472">Membrane</keyword>
<evidence type="ECO:0000256" key="9">
    <source>
        <dbReference type="ARBA" id="ARBA00023228"/>
    </source>
</evidence>
<sequence length="366" mass="42228">MCPRICRKLCFAIIAFACALTTVNCDIWVDKHDIRIKLKETAIFHLYVSSWNYTDVTLQFYAQHDDIVKVTPSTVNIIPGNDSYAIELQALGAGNSDITSNTTNSNISTENVFLRVTVFKNGALDIFSTVIGWIYFVAWSISFYPQIYINYRRKSVIGLNFDFLYLNIVGFALYGLFNLGLYFIPEIQDEYFTRYPRGLNPVQVNDIVFAVHAFFACVITIGQTYIYERGEQRVSITAKTILGIFSLFLLISIILSSVDVIHWLDFLYYCSYVKLTITLIKYIPQAYMNYKRQSTVGWSIGNIFLDFTGGMLSMMQMIINAHNYDDWVSIFGDPTKFGLGLFSVIFDIFFITQHYVLYRHSRYEEK</sequence>
<dbReference type="PANTHER" id="PTHR13131:SF5">
    <property type="entry name" value="CYSTINOSIN"/>
    <property type="match status" value="1"/>
</dbReference>
<keyword evidence="5" id="KW-0677">Repeat</keyword>
<organism evidence="14 15">
    <name type="scientific">Popillia japonica</name>
    <name type="common">Japanese beetle</name>
    <dbReference type="NCBI Taxonomy" id="7064"/>
    <lineage>
        <taxon>Eukaryota</taxon>
        <taxon>Metazoa</taxon>
        <taxon>Ecdysozoa</taxon>
        <taxon>Arthropoda</taxon>
        <taxon>Hexapoda</taxon>
        <taxon>Insecta</taxon>
        <taxon>Pterygota</taxon>
        <taxon>Neoptera</taxon>
        <taxon>Endopterygota</taxon>
        <taxon>Coleoptera</taxon>
        <taxon>Polyphaga</taxon>
        <taxon>Scarabaeiformia</taxon>
        <taxon>Scarabaeidae</taxon>
        <taxon>Rutelinae</taxon>
        <taxon>Popillia</taxon>
    </lineage>
</organism>
<evidence type="ECO:0000256" key="3">
    <source>
        <dbReference type="ARBA" id="ARBA00022448"/>
    </source>
</evidence>
<evidence type="ECO:0000256" key="8">
    <source>
        <dbReference type="ARBA" id="ARBA00023136"/>
    </source>
</evidence>
<dbReference type="InterPro" id="IPR006603">
    <property type="entry name" value="PQ-loop_rpt"/>
</dbReference>
<dbReference type="PANTHER" id="PTHR13131">
    <property type="entry name" value="CYSTINOSIN"/>
    <property type="match status" value="1"/>
</dbReference>
<evidence type="ECO:0000256" key="1">
    <source>
        <dbReference type="ARBA" id="ARBA00004155"/>
    </source>
</evidence>
<gene>
    <name evidence="14" type="ORF">QE152_g21984</name>
</gene>
<evidence type="ECO:0000256" key="2">
    <source>
        <dbReference type="ARBA" id="ARBA00006855"/>
    </source>
</evidence>
<evidence type="ECO:0000256" key="11">
    <source>
        <dbReference type="ARBA" id="ARBA00074957"/>
    </source>
</evidence>
<keyword evidence="13" id="KW-0732">Signal</keyword>
<evidence type="ECO:0000256" key="7">
    <source>
        <dbReference type="ARBA" id="ARBA00022989"/>
    </source>
</evidence>
<dbReference type="FunFam" id="1.20.1280.290:FF:000018">
    <property type="entry name" value="Cystinosin homolog"/>
    <property type="match status" value="1"/>
</dbReference>
<dbReference type="FunFam" id="1.20.1280.290:FF:000016">
    <property type="entry name" value="Cystinosin homolog"/>
    <property type="match status" value="1"/>
</dbReference>
<feature type="transmembrane region" description="Helical" evidence="12">
    <location>
        <begin position="130"/>
        <end position="151"/>
    </location>
</feature>
<name>A0AAW1KK86_POPJA</name>
<dbReference type="Proteomes" id="UP001458880">
    <property type="component" value="Unassembled WGS sequence"/>
</dbReference>
<evidence type="ECO:0000256" key="6">
    <source>
        <dbReference type="ARBA" id="ARBA00022847"/>
    </source>
</evidence>
<reference evidence="14 15" key="1">
    <citation type="journal article" date="2024" name="BMC Genomics">
        <title>De novo assembly and annotation of Popillia japonica's genome with initial clues to its potential as an invasive pest.</title>
        <authorList>
            <person name="Cucini C."/>
            <person name="Boschi S."/>
            <person name="Funari R."/>
            <person name="Cardaioli E."/>
            <person name="Iannotti N."/>
            <person name="Marturano G."/>
            <person name="Paoli F."/>
            <person name="Bruttini M."/>
            <person name="Carapelli A."/>
            <person name="Frati F."/>
            <person name="Nardi F."/>
        </authorList>
    </citation>
    <scope>NUCLEOTIDE SEQUENCE [LARGE SCALE GENOMIC DNA]</scope>
    <source>
        <strain evidence="14">DMR45628</strain>
    </source>
</reference>
<comment type="similarity">
    <text evidence="2">Belongs to the cystinosin family.</text>
</comment>
<dbReference type="GO" id="GO:0015184">
    <property type="term" value="F:L-cystine transmembrane transporter activity"/>
    <property type="evidence" value="ECO:0007669"/>
    <property type="project" value="TreeGrafter"/>
</dbReference>
<evidence type="ECO:0000256" key="5">
    <source>
        <dbReference type="ARBA" id="ARBA00022737"/>
    </source>
</evidence>
<evidence type="ECO:0000256" key="4">
    <source>
        <dbReference type="ARBA" id="ARBA00022692"/>
    </source>
</evidence>
<dbReference type="GO" id="GO:0015293">
    <property type="term" value="F:symporter activity"/>
    <property type="evidence" value="ECO:0007669"/>
    <property type="project" value="UniProtKB-KW"/>
</dbReference>
<feature type="transmembrane region" description="Helical" evidence="12">
    <location>
        <begin position="207"/>
        <end position="228"/>
    </location>
</feature>
<feature type="chain" id="PRO_5043901040" description="Cystinosin homolog" evidence="13">
    <location>
        <begin position="26"/>
        <end position="366"/>
    </location>
</feature>
<dbReference type="Gene3D" id="1.20.1280.290">
    <property type="match status" value="2"/>
</dbReference>
<keyword evidence="6" id="KW-0769">Symport</keyword>
<evidence type="ECO:0000313" key="14">
    <source>
        <dbReference type="EMBL" id="KAK9720581.1"/>
    </source>
</evidence>
<keyword evidence="4 12" id="KW-0812">Transmembrane</keyword>
<keyword evidence="3" id="KW-0813">Transport</keyword>
<comment type="caution">
    <text evidence="14">The sequence shown here is derived from an EMBL/GenBank/DDBJ whole genome shotgun (WGS) entry which is preliminary data.</text>
</comment>
<dbReference type="SMART" id="SM00679">
    <property type="entry name" value="CTNS"/>
    <property type="match status" value="2"/>
</dbReference>
<feature type="transmembrane region" description="Helical" evidence="12">
    <location>
        <begin position="163"/>
        <end position="184"/>
    </location>
</feature>
<feature type="transmembrane region" description="Helical" evidence="12">
    <location>
        <begin position="240"/>
        <end position="260"/>
    </location>
</feature>
<feature type="transmembrane region" description="Helical" evidence="12">
    <location>
        <begin position="339"/>
        <end position="358"/>
    </location>
</feature>
<comment type="subcellular location">
    <subcellularLocation>
        <location evidence="1">Lysosome membrane</location>
        <topology evidence="1">Multi-pass membrane protein</topology>
    </subcellularLocation>
</comment>
<keyword evidence="9" id="KW-0458">Lysosome</keyword>
<protein>
    <recommendedName>
        <fullName evidence="11">Cystinosin homolog</fullName>
    </recommendedName>
</protein>
<feature type="signal peptide" evidence="13">
    <location>
        <begin position="1"/>
        <end position="25"/>
    </location>
</feature>
<keyword evidence="15" id="KW-1185">Reference proteome</keyword>